<evidence type="ECO:0000256" key="4">
    <source>
        <dbReference type="ARBA" id="ARBA00022967"/>
    </source>
</evidence>
<sequence length="268" mass="30321">MEEKRADLLRAEGLSFSYGDRRVLHDVSFTLPQGEYLSIIGPNGSGKSTLFEILCGNARPERGQVIYKGRDVHTMDIRGRARHFAVIHQNEQVDFPYTCMEMVILGLHPHRARFERLGEEALYEVRRIMEKTDTLAFADKLITQLSGGERQRVALARALSQRPRILWMDEAMSDLDVSAKIQMIELLRNLTKEGLTVVGVNHDLNTAYRFSDRILALSHGSLYAMGAPDEVMNERLFEEVFGVRAEIYPGKGFFITGESVSRTAPAVF</sequence>
<dbReference type="GO" id="GO:0016887">
    <property type="term" value="F:ATP hydrolysis activity"/>
    <property type="evidence" value="ECO:0007669"/>
    <property type="project" value="InterPro"/>
</dbReference>
<comment type="caution">
    <text evidence="6">The sequence shown here is derived from an EMBL/GenBank/DDBJ whole genome shotgun (WGS) entry which is preliminary data.</text>
</comment>
<keyword evidence="7" id="KW-1185">Reference proteome</keyword>
<proteinExistence type="predicted"/>
<dbReference type="InterPro" id="IPR027417">
    <property type="entry name" value="P-loop_NTPase"/>
</dbReference>
<dbReference type="InterPro" id="IPR003439">
    <property type="entry name" value="ABC_transporter-like_ATP-bd"/>
</dbReference>
<dbReference type="FunFam" id="3.40.50.300:FF:000134">
    <property type="entry name" value="Iron-enterobactin ABC transporter ATP-binding protein"/>
    <property type="match status" value="1"/>
</dbReference>
<keyword evidence="1" id="KW-0813">Transport</keyword>
<evidence type="ECO:0000313" key="6">
    <source>
        <dbReference type="EMBL" id="MBC8569308.1"/>
    </source>
</evidence>
<evidence type="ECO:0000256" key="2">
    <source>
        <dbReference type="ARBA" id="ARBA00022741"/>
    </source>
</evidence>
<keyword evidence="4" id="KW-1278">Translocase</keyword>
<evidence type="ECO:0000256" key="1">
    <source>
        <dbReference type="ARBA" id="ARBA00022448"/>
    </source>
</evidence>
<organism evidence="6 7">
    <name type="scientific">Zongyangia hominis</name>
    <dbReference type="NCBI Taxonomy" id="2763677"/>
    <lineage>
        <taxon>Bacteria</taxon>
        <taxon>Bacillati</taxon>
        <taxon>Bacillota</taxon>
        <taxon>Clostridia</taxon>
        <taxon>Eubacteriales</taxon>
        <taxon>Oscillospiraceae</taxon>
        <taxon>Zongyangia</taxon>
    </lineage>
</organism>
<protein>
    <submittedName>
        <fullName evidence="6">ABC transporter ATP-binding protein</fullName>
    </submittedName>
</protein>
<evidence type="ECO:0000259" key="5">
    <source>
        <dbReference type="PROSITE" id="PS50893"/>
    </source>
</evidence>
<dbReference type="GO" id="GO:0005524">
    <property type="term" value="F:ATP binding"/>
    <property type="evidence" value="ECO:0007669"/>
    <property type="project" value="UniProtKB-KW"/>
</dbReference>
<keyword evidence="2" id="KW-0547">Nucleotide-binding</keyword>
<gene>
    <name evidence="6" type="ORF">H8709_00495</name>
</gene>
<evidence type="ECO:0000256" key="3">
    <source>
        <dbReference type="ARBA" id="ARBA00022840"/>
    </source>
</evidence>
<dbReference type="SMART" id="SM00382">
    <property type="entry name" value="AAA"/>
    <property type="match status" value="1"/>
</dbReference>
<evidence type="ECO:0000313" key="7">
    <source>
        <dbReference type="Proteomes" id="UP000660861"/>
    </source>
</evidence>
<dbReference type="AlphaFoldDB" id="A0A926E8S7"/>
<dbReference type="InterPro" id="IPR003593">
    <property type="entry name" value="AAA+_ATPase"/>
</dbReference>
<dbReference type="PANTHER" id="PTHR42794">
    <property type="entry name" value="HEMIN IMPORT ATP-BINDING PROTEIN HMUV"/>
    <property type="match status" value="1"/>
</dbReference>
<name>A0A926E8S7_9FIRM</name>
<dbReference type="Gene3D" id="3.40.50.300">
    <property type="entry name" value="P-loop containing nucleotide triphosphate hydrolases"/>
    <property type="match status" value="1"/>
</dbReference>
<dbReference type="RefSeq" id="WP_262396415.1">
    <property type="nucleotide sequence ID" value="NZ_JACRTC010000001.1"/>
</dbReference>
<dbReference type="InterPro" id="IPR017871">
    <property type="entry name" value="ABC_transporter-like_CS"/>
</dbReference>
<dbReference type="PANTHER" id="PTHR42794:SF1">
    <property type="entry name" value="HEMIN IMPORT ATP-BINDING PROTEIN HMUV"/>
    <property type="match status" value="1"/>
</dbReference>
<dbReference type="EMBL" id="JACRTC010000001">
    <property type="protein sequence ID" value="MBC8569308.1"/>
    <property type="molecule type" value="Genomic_DNA"/>
</dbReference>
<feature type="domain" description="ABC transporter" evidence="5">
    <location>
        <begin position="9"/>
        <end position="244"/>
    </location>
</feature>
<dbReference type="CDD" id="cd03214">
    <property type="entry name" value="ABC_Iron-Siderophores_B12_Hemin"/>
    <property type="match status" value="1"/>
</dbReference>
<dbReference type="Pfam" id="PF00005">
    <property type="entry name" value="ABC_tran"/>
    <property type="match status" value="1"/>
</dbReference>
<reference evidence="6" key="1">
    <citation type="submission" date="2020-08" db="EMBL/GenBank/DDBJ databases">
        <title>Genome public.</title>
        <authorList>
            <person name="Liu C."/>
            <person name="Sun Q."/>
        </authorList>
    </citation>
    <scope>NUCLEOTIDE SEQUENCE</scope>
    <source>
        <strain evidence="6">NSJ-54</strain>
    </source>
</reference>
<dbReference type="SUPFAM" id="SSF52540">
    <property type="entry name" value="P-loop containing nucleoside triphosphate hydrolases"/>
    <property type="match status" value="1"/>
</dbReference>
<dbReference type="PROSITE" id="PS00211">
    <property type="entry name" value="ABC_TRANSPORTER_1"/>
    <property type="match status" value="1"/>
</dbReference>
<keyword evidence="3 6" id="KW-0067">ATP-binding</keyword>
<dbReference type="Proteomes" id="UP000660861">
    <property type="component" value="Unassembled WGS sequence"/>
</dbReference>
<dbReference type="PROSITE" id="PS50893">
    <property type="entry name" value="ABC_TRANSPORTER_2"/>
    <property type="match status" value="1"/>
</dbReference>
<accession>A0A926E8S7</accession>